<dbReference type="GO" id="GO:0006417">
    <property type="term" value="P:regulation of translation"/>
    <property type="evidence" value="ECO:0007669"/>
    <property type="project" value="UniProtKB-KW"/>
</dbReference>
<feature type="domain" description="PUM-HD" evidence="6">
    <location>
        <begin position="412"/>
        <end position="754"/>
    </location>
</feature>
<feature type="repeat" description="Pumilio" evidence="5">
    <location>
        <begin position="619"/>
        <end position="654"/>
    </location>
</feature>
<dbReference type="KEGG" id="zju:107415029"/>
<keyword evidence="7" id="KW-1185">Reference proteome</keyword>
<dbReference type="CDD" id="cd07920">
    <property type="entry name" value="Pumilio"/>
    <property type="match status" value="1"/>
</dbReference>
<dbReference type="Proteomes" id="UP001652623">
    <property type="component" value="Chromosome 4"/>
</dbReference>
<dbReference type="InterPro" id="IPR011989">
    <property type="entry name" value="ARM-like"/>
</dbReference>
<accession>A0A6P6G1V8</accession>
<feature type="repeat" description="Pumilio" evidence="5">
    <location>
        <begin position="507"/>
        <end position="546"/>
    </location>
</feature>
<evidence type="ECO:0000256" key="1">
    <source>
        <dbReference type="ARBA" id="ARBA00022737"/>
    </source>
</evidence>
<dbReference type="AlphaFoldDB" id="A0A6P6G1V8"/>
<comment type="function">
    <text evidence="4">Sequence-specific RNA-binding protein that regulates translation and mRNA stability by binding the 3'-UTR of target mRNAs.</text>
</comment>
<evidence type="ECO:0000259" key="6">
    <source>
        <dbReference type="PROSITE" id="PS50303"/>
    </source>
</evidence>
<dbReference type="RefSeq" id="XP_024928136.1">
    <property type="nucleotide sequence ID" value="XM_025072368.1"/>
</dbReference>
<evidence type="ECO:0000313" key="8">
    <source>
        <dbReference type="RefSeq" id="XP_015878769.1"/>
    </source>
</evidence>
<dbReference type="PANTHER" id="PTHR12537">
    <property type="entry name" value="RNA BINDING PROTEIN PUMILIO-RELATED"/>
    <property type="match status" value="1"/>
</dbReference>
<dbReference type="InterPro" id="IPR001313">
    <property type="entry name" value="Pumilio_RNA-bd_rpt"/>
</dbReference>
<reference evidence="8 9" key="1">
    <citation type="submission" date="2025-04" db="UniProtKB">
        <authorList>
            <consortium name="RefSeq"/>
        </authorList>
    </citation>
    <scope>IDENTIFICATION</scope>
    <source>
        <tissue evidence="8 9">In vitro plantlets</tissue>
    </source>
</reference>
<dbReference type="GeneID" id="107415029"/>
<gene>
    <name evidence="8 9 10" type="primary">LOC107415029</name>
</gene>
<keyword evidence="3" id="KW-0694">RNA-binding</keyword>
<protein>
    <submittedName>
        <fullName evidence="8 9">Pumilio homolog 12-like</fullName>
    </submittedName>
</protein>
<dbReference type="InterPro" id="IPR016024">
    <property type="entry name" value="ARM-type_fold"/>
</dbReference>
<dbReference type="PROSITE" id="PS50303">
    <property type="entry name" value="PUM_HD"/>
    <property type="match status" value="1"/>
</dbReference>
<evidence type="ECO:0000313" key="9">
    <source>
        <dbReference type="RefSeq" id="XP_024928136.1"/>
    </source>
</evidence>
<sequence length="754" mass="85474">MEKGRTELEFDEFEKLLGEIPNATSGNPPSEDSEPKRVYLDKSLSSISVNSYKGPLSQKLQNNERLDVGKNLLNKFQRSPVKGVQPEETQLPDDHSLTSAFAELSFNGGVNMEAGSKPLENCRTVQNYNFSQDGKLPNSLKKQTSTMDSPILVVPPVRPLNNILSTNVVQQTTNLSKVNTEELNRHQVNYFQPIENFSAAVPMAHPMHGFQFLSNLPVPGMQFPVMSDQQQVFLDTQSRLPYLHSQQINQHQINWSNIEDERSYSRMHQRFLQQLHNQLLEGQHLAPENGNFASRIMSRNPKHPHFEVPLYQEPFWNNFATIRSFNQSNPPFSSTDFNTMEVLDKVGLRSFPEKILTRSHGKDTLKAVKFGSIGANESLACVGENEKILPIGHLRQKLSTPSGGYFQLDNLIPWCLFPDGTDLKPLPPKYNSLDEVTGKIYLMAKDQHGCRFLQRKFAEGTPQDVKKIFDEIIYHVVELMTDPFGNYLVQKLLEVCDEDQQKQIIRSITRKSGELVRISCDMHGTRAVQKVIETLKSPEQFSMVVSSLKPGIVTLIKNMNGNHVAQRCLQYLMPEYSEFLFEAATTNCVELATDRHGCCVLQKCLIHSDGEQRRRLICEITSNALILSQDPFGNYVVQFVFELQLPWATTDILDQLEGNYGDLSMQKHSSNVVEKSLKYAAEEHRSCIIQELIDNPRLDQIMQDPYGNYVIQAALNQSKGNLHGKLVDAIKPHARVLRTSPYGKKVLSSNSLKK</sequence>
<dbReference type="InterPro" id="IPR033712">
    <property type="entry name" value="Pumilio_RNA-bd"/>
</dbReference>
<evidence type="ECO:0000256" key="3">
    <source>
        <dbReference type="ARBA" id="ARBA00022884"/>
    </source>
</evidence>
<dbReference type="PANTHER" id="PTHR12537:SF147">
    <property type="entry name" value="PUMILIO HOMOLOG 12"/>
    <property type="match status" value="1"/>
</dbReference>
<keyword evidence="1" id="KW-0677">Repeat</keyword>
<dbReference type="GO" id="GO:0003729">
    <property type="term" value="F:mRNA binding"/>
    <property type="evidence" value="ECO:0007669"/>
    <property type="project" value="TreeGrafter"/>
</dbReference>
<dbReference type="InterPro" id="IPR033133">
    <property type="entry name" value="PUM-HD"/>
</dbReference>
<dbReference type="FunFam" id="1.25.10.10:FF:000237">
    <property type="entry name" value="Pumilio homolog 9"/>
    <property type="match status" value="1"/>
</dbReference>
<dbReference type="RefSeq" id="XP_015878769.1">
    <property type="nucleotide sequence ID" value="XM_016023283.2"/>
</dbReference>
<feature type="repeat" description="Pumilio" evidence="5">
    <location>
        <begin position="435"/>
        <end position="470"/>
    </location>
</feature>
<dbReference type="SMART" id="SM00025">
    <property type="entry name" value="Pumilio"/>
    <property type="match status" value="8"/>
</dbReference>
<feature type="repeat" description="Pumilio" evidence="5">
    <location>
        <begin position="582"/>
        <end position="618"/>
    </location>
</feature>
<dbReference type="Gene3D" id="1.25.10.10">
    <property type="entry name" value="Leucine-rich Repeat Variant"/>
    <property type="match status" value="1"/>
</dbReference>
<feature type="repeat" description="Pumilio" evidence="5">
    <location>
        <begin position="655"/>
        <end position="690"/>
    </location>
</feature>
<dbReference type="SUPFAM" id="SSF48371">
    <property type="entry name" value="ARM repeat"/>
    <property type="match status" value="1"/>
</dbReference>
<proteinExistence type="predicted"/>
<dbReference type="SMR" id="A0A6P6G1V8"/>
<evidence type="ECO:0000256" key="4">
    <source>
        <dbReference type="ARBA" id="ARBA00058490"/>
    </source>
</evidence>
<keyword evidence="2" id="KW-0810">Translation regulation</keyword>
<evidence type="ECO:0000313" key="7">
    <source>
        <dbReference type="Proteomes" id="UP001652623"/>
    </source>
</evidence>
<dbReference type="PROSITE" id="PS50302">
    <property type="entry name" value="PUM"/>
    <property type="match status" value="7"/>
</dbReference>
<feature type="repeat" description="Pumilio" evidence="5">
    <location>
        <begin position="471"/>
        <end position="506"/>
    </location>
</feature>
<evidence type="ECO:0000313" key="10">
    <source>
        <dbReference type="RefSeq" id="XP_024928137.1"/>
    </source>
</evidence>
<evidence type="ECO:0000256" key="5">
    <source>
        <dbReference type="PROSITE-ProRule" id="PRU00317"/>
    </source>
</evidence>
<evidence type="ECO:0000256" key="2">
    <source>
        <dbReference type="ARBA" id="ARBA00022845"/>
    </source>
</evidence>
<feature type="repeat" description="Pumilio" evidence="5">
    <location>
        <begin position="691"/>
        <end position="728"/>
    </location>
</feature>
<dbReference type="RefSeq" id="XP_024928137.1">
    <property type="nucleotide sequence ID" value="XM_025072369.1"/>
</dbReference>
<organism evidence="7 10">
    <name type="scientific">Ziziphus jujuba</name>
    <name type="common">Chinese jujube</name>
    <name type="synonym">Ziziphus sativa</name>
    <dbReference type="NCBI Taxonomy" id="326968"/>
    <lineage>
        <taxon>Eukaryota</taxon>
        <taxon>Viridiplantae</taxon>
        <taxon>Streptophyta</taxon>
        <taxon>Embryophyta</taxon>
        <taxon>Tracheophyta</taxon>
        <taxon>Spermatophyta</taxon>
        <taxon>Magnoliopsida</taxon>
        <taxon>eudicotyledons</taxon>
        <taxon>Gunneridae</taxon>
        <taxon>Pentapetalae</taxon>
        <taxon>rosids</taxon>
        <taxon>fabids</taxon>
        <taxon>Rosales</taxon>
        <taxon>Rhamnaceae</taxon>
        <taxon>Paliureae</taxon>
        <taxon>Ziziphus</taxon>
    </lineage>
</organism>
<name>A0A6P6G1V8_ZIZJJ</name>
<dbReference type="Pfam" id="PF00806">
    <property type="entry name" value="PUF"/>
    <property type="match status" value="8"/>
</dbReference>
<dbReference type="GO" id="GO:0005737">
    <property type="term" value="C:cytoplasm"/>
    <property type="evidence" value="ECO:0007669"/>
    <property type="project" value="TreeGrafter"/>
</dbReference>